<feature type="domain" description="VWFA" evidence="1">
    <location>
        <begin position="160"/>
        <end position="341"/>
    </location>
</feature>
<evidence type="ECO:0000313" key="2">
    <source>
        <dbReference type="Proteomes" id="UP000887578"/>
    </source>
</evidence>
<dbReference type="SUPFAM" id="SSF53300">
    <property type="entry name" value="vWA-like"/>
    <property type="match status" value="1"/>
</dbReference>
<dbReference type="InterPro" id="IPR016186">
    <property type="entry name" value="C-type_lectin-like/link_sf"/>
</dbReference>
<evidence type="ECO:0000259" key="1">
    <source>
        <dbReference type="PROSITE" id="PS50234"/>
    </source>
</evidence>
<protein>
    <submittedName>
        <fullName evidence="3">VWFA domain-containing protein</fullName>
    </submittedName>
</protein>
<evidence type="ECO:0000313" key="3">
    <source>
        <dbReference type="WBParaSite" id="PDA_v2.g15914.t1"/>
    </source>
</evidence>
<dbReference type="WBParaSite" id="PDA_v2.g15914.t1">
    <property type="protein sequence ID" value="PDA_v2.g15914.t1"/>
    <property type="gene ID" value="PDA_v2.g15914"/>
</dbReference>
<dbReference type="AlphaFoldDB" id="A0A914PMA7"/>
<dbReference type="SUPFAM" id="SSF56436">
    <property type="entry name" value="C-type lectin-like"/>
    <property type="match status" value="1"/>
</dbReference>
<proteinExistence type="predicted"/>
<keyword evidence="2" id="KW-1185">Reference proteome</keyword>
<dbReference type="PANTHER" id="PTHR31024">
    <property type="entry name" value="C-TYPE LECTIN"/>
    <property type="match status" value="1"/>
</dbReference>
<dbReference type="Gene3D" id="3.10.100.10">
    <property type="entry name" value="Mannose-Binding Protein A, subunit A"/>
    <property type="match status" value="1"/>
</dbReference>
<dbReference type="InterPro" id="IPR036465">
    <property type="entry name" value="vWFA_dom_sf"/>
</dbReference>
<organism evidence="2 3">
    <name type="scientific">Panagrolaimus davidi</name>
    <dbReference type="NCBI Taxonomy" id="227884"/>
    <lineage>
        <taxon>Eukaryota</taxon>
        <taxon>Metazoa</taxon>
        <taxon>Ecdysozoa</taxon>
        <taxon>Nematoda</taxon>
        <taxon>Chromadorea</taxon>
        <taxon>Rhabditida</taxon>
        <taxon>Tylenchina</taxon>
        <taxon>Panagrolaimomorpha</taxon>
        <taxon>Panagrolaimoidea</taxon>
        <taxon>Panagrolaimidae</taxon>
        <taxon>Panagrolaimus</taxon>
    </lineage>
</organism>
<dbReference type="SMART" id="SM00327">
    <property type="entry name" value="VWA"/>
    <property type="match status" value="1"/>
</dbReference>
<reference evidence="3" key="1">
    <citation type="submission" date="2022-11" db="UniProtKB">
        <authorList>
            <consortium name="WormBaseParasite"/>
        </authorList>
    </citation>
    <scope>IDENTIFICATION</scope>
</reference>
<dbReference type="InterPro" id="IPR016187">
    <property type="entry name" value="CTDL_fold"/>
</dbReference>
<dbReference type="PANTHER" id="PTHR31024:SF3">
    <property type="entry name" value="C-TYPE LECTIN-RELATED"/>
    <property type="match status" value="1"/>
</dbReference>
<dbReference type="PROSITE" id="PS50234">
    <property type="entry name" value="VWFA"/>
    <property type="match status" value="1"/>
</dbReference>
<name>A0A914PMA7_9BILA</name>
<accession>A0A914PMA7</accession>
<dbReference type="InterPro" id="IPR002035">
    <property type="entry name" value="VWF_A"/>
</dbReference>
<dbReference type="Proteomes" id="UP000887578">
    <property type="component" value="Unplaced"/>
</dbReference>
<dbReference type="Gene3D" id="3.40.50.410">
    <property type="entry name" value="von Willebrand factor, type A domain"/>
    <property type="match status" value="1"/>
</dbReference>
<dbReference type="Pfam" id="PF00092">
    <property type="entry name" value="VWA"/>
    <property type="match status" value="1"/>
</dbReference>
<dbReference type="CDD" id="cd00037">
    <property type="entry name" value="CLECT"/>
    <property type="match status" value="1"/>
</dbReference>
<sequence>MDLSRIYQINNLVYPDYILCHNCSFEFKLPESEDFQYEFVFFYYDPDDWFVPIGELIRRNGIFVKDINIPYTPESPCWTRSGEVILSFRNVDLAYNSTFCCKNFEAITLTTLAQTKTTSDILLSSTSTLPSPSSLLPTNNPNLNLSGTQCSTKTSEAWLDIIFVIDTAAAMSHLKLKKLSGEIATTLQYFTFDQNGDHTIRAALVIYGSNITTLFEFNNVTTFSQFEIALFSLFNHYNPYDSGSNVYGALDAAYKLLQAQKSHRLPVIVLASATYSSTGFQGAPEISQFIKSNGTSIMVINFDSENPDLTKALQIIASPGYNYVSTEQDLYITLVYAFTQINCICPLHSKQFRIFNPSSNNYTNFADCLYGVNGDISPIYANILCSPGTLVSIRNPEIFDFITDEILPYDLLKVKKFSIGLHKSDSDGLWKWWNYDGSETPLGEYPSMSTTPDPSDNYGYMWNYKGFQWKLQTANNLPLPYICQIKACDAENICDLTSVKMN</sequence>